<gene>
    <name evidence="3" type="ORF">F5890DRAFT_1478776</name>
</gene>
<keyword evidence="1" id="KW-0175">Coiled coil</keyword>
<dbReference type="Proteomes" id="UP001163850">
    <property type="component" value="Unassembled WGS sequence"/>
</dbReference>
<evidence type="ECO:0000256" key="1">
    <source>
        <dbReference type="SAM" id="Coils"/>
    </source>
</evidence>
<dbReference type="EMBL" id="MU802469">
    <property type="protein sequence ID" value="KAJ3979135.1"/>
    <property type="molecule type" value="Genomic_DNA"/>
</dbReference>
<feature type="compositionally biased region" description="Basic and acidic residues" evidence="2">
    <location>
        <begin position="273"/>
        <end position="282"/>
    </location>
</feature>
<name>A0AA38UM68_9AGAR</name>
<feature type="non-terminal residue" evidence="3">
    <location>
        <position position="640"/>
    </location>
</feature>
<feature type="compositionally biased region" description="Low complexity" evidence="2">
    <location>
        <begin position="197"/>
        <end position="210"/>
    </location>
</feature>
<feature type="compositionally biased region" description="Low complexity" evidence="2">
    <location>
        <begin position="153"/>
        <end position="162"/>
    </location>
</feature>
<evidence type="ECO:0000256" key="2">
    <source>
        <dbReference type="SAM" id="MobiDB-lite"/>
    </source>
</evidence>
<organism evidence="3 4">
    <name type="scientific">Lentinula detonsa</name>
    <dbReference type="NCBI Taxonomy" id="2804962"/>
    <lineage>
        <taxon>Eukaryota</taxon>
        <taxon>Fungi</taxon>
        <taxon>Dikarya</taxon>
        <taxon>Basidiomycota</taxon>
        <taxon>Agaricomycotina</taxon>
        <taxon>Agaricomycetes</taxon>
        <taxon>Agaricomycetidae</taxon>
        <taxon>Agaricales</taxon>
        <taxon>Marasmiineae</taxon>
        <taxon>Omphalotaceae</taxon>
        <taxon>Lentinula</taxon>
    </lineage>
</organism>
<feature type="region of interest" description="Disordered" evidence="2">
    <location>
        <begin position="273"/>
        <end position="292"/>
    </location>
</feature>
<comment type="caution">
    <text evidence="3">The sequence shown here is derived from an EMBL/GenBank/DDBJ whole genome shotgun (WGS) entry which is preliminary data.</text>
</comment>
<evidence type="ECO:0000313" key="3">
    <source>
        <dbReference type="EMBL" id="KAJ3979135.1"/>
    </source>
</evidence>
<sequence length="640" mass="71473">MCMGYVAHLITASDFNDIISERDGNIRGESSSSTNSQGRELVVSSLQEQLTSISRAHETERQNLKDRISALEIERNDLRAHHESDVAQIDDMVRDCQEAYDRRQYWKAQYYDLRDQGDRQDTKTQPTVVVTKKLDKGKGKEVPTVPLQHRIATTEAQTTTGTPIPLSQRMSPMEGDSNSQNILENARASGSGHTLMSGQAGTSSSGGSVSAPLPPHAGDKRKRDFATTSVPQRGTVSYDDLYAEPTGEGNKENCKTRPIGKLGGRWTPCRLNELRRRDDLPPPKRSKSSKNKEYDVLHGMVTKLPFQVPSSVEEVEKVIKTLEESDNIRPWRPLWKTVHGMIAMHKRARHVPRAERSAMDDAVIDRFTTVPQWYIAEMTRQGHSVPKLFEPKPSQKKARHAATGTSLYEVGTSNVASAGDATDGEAMADAPTYASGTIIGRLPAVLERRVWQGRRENDSVSQWADSILRSQVSDRLNGMLVESIQDSSTTNTRSIRGMLAVFRLLPNNTGIDVLTDGESNLLVHLLLCELALHPNRYDGILQSMGLLPHRTFRPGPLPDYSRTSPPTVRHIAHELAIRGYTTAQLQDLALYLLWWLHGVATSMTTRWVVIQQQFVHVVNDVLAHQVFQGVPRTTIDVENY</sequence>
<proteinExistence type="predicted"/>
<reference evidence="3" key="1">
    <citation type="submission" date="2022-08" db="EMBL/GenBank/DDBJ databases">
        <authorList>
            <consortium name="DOE Joint Genome Institute"/>
            <person name="Min B."/>
            <person name="Riley R."/>
            <person name="Sierra-Patev S."/>
            <person name="Naranjo-Ortiz M."/>
            <person name="Looney B."/>
            <person name="Konkel Z."/>
            <person name="Slot J.C."/>
            <person name="Sakamoto Y."/>
            <person name="Steenwyk J.L."/>
            <person name="Rokas A."/>
            <person name="Carro J."/>
            <person name="Camarero S."/>
            <person name="Ferreira P."/>
            <person name="Molpeceres G."/>
            <person name="Ruiz-Duenas F.J."/>
            <person name="Serrano A."/>
            <person name="Henrissat B."/>
            <person name="Drula E."/>
            <person name="Hughes K.W."/>
            <person name="Mata J.L."/>
            <person name="Ishikawa N.K."/>
            <person name="Vargas-Isla R."/>
            <person name="Ushijima S."/>
            <person name="Smith C.A."/>
            <person name="Ahrendt S."/>
            <person name="Andreopoulos W."/>
            <person name="He G."/>
            <person name="Labutti K."/>
            <person name="Lipzen A."/>
            <person name="Ng V."/>
            <person name="Sandor L."/>
            <person name="Barry K."/>
            <person name="Martinez A.T."/>
            <person name="Xiao Y."/>
            <person name="Gibbons J.G."/>
            <person name="Terashima K."/>
            <person name="Hibbett D.S."/>
            <person name="Grigoriev I.V."/>
        </authorList>
    </citation>
    <scope>NUCLEOTIDE SEQUENCE</scope>
    <source>
        <strain evidence="3">TFB7829</strain>
    </source>
</reference>
<protein>
    <submittedName>
        <fullName evidence="3">Uncharacterized protein</fullName>
    </submittedName>
</protein>
<feature type="region of interest" description="Disordered" evidence="2">
    <location>
        <begin position="139"/>
        <end position="266"/>
    </location>
</feature>
<evidence type="ECO:0000313" key="4">
    <source>
        <dbReference type="Proteomes" id="UP001163850"/>
    </source>
</evidence>
<dbReference type="AlphaFoldDB" id="A0AA38UM68"/>
<accession>A0AA38UM68</accession>
<feature type="compositionally biased region" description="Polar residues" evidence="2">
    <location>
        <begin position="226"/>
        <end position="235"/>
    </location>
</feature>
<feature type="coiled-coil region" evidence="1">
    <location>
        <begin position="54"/>
        <end position="81"/>
    </location>
</feature>